<evidence type="ECO:0000313" key="1">
    <source>
        <dbReference type="EMBL" id="SKA98247.1"/>
    </source>
</evidence>
<gene>
    <name evidence="1" type="ORF">SAMN02745166_02712</name>
</gene>
<reference evidence="2" key="1">
    <citation type="submission" date="2017-02" db="EMBL/GenBank/DDBJ databases">
        <authorList>
            <person name="Varghese N."/>
            <person name="Submissions S."/>
        </authorList>
    </citation>
    <scope>NUCLEOTIDE SEQUENCE [LARGE SCALE GENOMIC DNA]</scope>
    <source>
        <strain evidence="2">ATCC 700200</strain>
    </source>
</reference>
<dbReference type="AlphaFoldDB" id="A0A1T4Y8U7"/>
<dbReference type="STRING" id="48467.SAMN02745166_02712"/>
<protein>
    <submittedName>
        <fullName evidence="1">Uncharacterized protein</fullName>
    </submittedName>
</protein>
<evidence type="ECO:0000313" key="2">
    <source>
        <dbReference type="Proteomes" id="UP000190774"/>
    </source>
</evidence>
<sequence length="44" mass="5121">MVGSVNEMFYKRYMTPGKRWYKRSKEIQTYAAEAPPAAPYTSSK</sequence>
<name>A0A1T4Y8U7_9BACT</name>
<dbReference type="Proteomes" id="UP000190774">
    <property type="component" value="Unassembled WGS sequence"/>
</dbReference>
<organism evidence="1 2">
    <name type="scientific">Prosthecobacter debontii</name>
    <dbReference type="NCBI Taxonomy" id="48467"/>
    <lineage>
        <taxon>Bacteria</taxon>
        <taxon>Pseudomonadati</taxon>
        <taxon>Verrucomicrobiota</taxon>
        <taxon>Verrucomicrobiia</taxon>
        <taxon>Verrucomicrobiales</taxon>
        <taxon>Verrucomicrobiaceae</taxon>
        <taxon>Prosthecobacter</taxon>
    </lineage>
</organism>
<dbReference type="EMBL" id="FUYE01000008">
    <property type="protein sequence ID" value="SKA98247.1"/>
    <property type="molecule type" value="Genomic_DNA"/>
</dbReference>
<accession>A0A1T4Y8U7</accession>
<keyword evidence="2" id="KW-1185">Reference proteome</keyword>
<proteinExistence type="predicted"/>